<keyword evidence="1" id="KW-0238">DNA-binding</keyword>
<feature type="transmembrane region" description="Helical" evidence="2">
    <location>
        <begin position="87"/>
        <end position="104"/>
    </location>
</feature>
<dbReference type="AlphaFoldDB" id="A0A9D1Z9B0"/>
<protein>
    <submittedName>
        <fullName evidence="4">Helix-turn-helix domain-containing protein</fullName>
    </submittedName>
</protein>
<evidence type="ECO:0000256" key="1">
    <source>
        <dbReference type="ARBA" id="ARBA00023125"/>
    </source>
</evidence>
<proteinExistence type="predicted"/>
<evidence type="ECO:0000313" key="5">
    <source>
        <dbReference type="Proteomes" id="UP000824133"/>
    </source>
</evidence>
<sequence>MTRLDKETIGRRIAELRDARGWSQEELAERLHVSRQTVSNWERGKTLVDVQSLAAMAGEVGRPLSELLGEEQVRAARQGTEAARRELGVIYGALALLWVPAIALDLTERISGTNLLWVWCALLVVCAPLAWRAWRLERDYDLRVTREVARFIETGELPTGNERPRGHRVLGFIGVVVVFLLVDALLDVIF</sequence>
<dbReference type="GO" id="GO:0003677">
    <property type="term" value="F:DNA binding"/>
    <property type="evidence" value="ECO:0007669"/>
    <property type="project" value="UniProtKB-KW"/>
</dbReference>
<dbReference type="Pfam" id="PF01381">
    <property type="entry name" value="HTH_3"/>
    <property type="match status" value="1"/>
</dbReference>
<evidence type="ECO:0000313" key="4">
    <source>
        <dbReference type="EMBL" id="HIY79296.1"/>
    </source>
</evidence>
<gene>
    <name evidence="4" type="ORF">IAA42_02540</name>
</gene>
<dbReference type="PANTHER" id="PTHR46558:SF4">
    <property type="entry name" value="DNA-BIDING PHAGE PROTEIN"/>
    <property type="match status" value="1"/>
</dbReference>
<dbReference type="PROSITE" id="PS50943">
    <property type="entry name" value="HTH_CROC1"/>
    <property type="match status" value="1"/>
</dbReference>
<feature type="domain" description="HTH cro/C1-type" evidence="3">
    <location>
        <begin position="13"/>
        <end position="67"/>
    </location>
</feature>
<keyword evidence="2" id="KW-0472">Membrane</keyword>
<dbReference type="PANTHER" id="PTHR46558">
    <property type="entry name" value="TRACRIPTIONAL REGULATORY PROTEIN-RELATED-RELATED"/>
    <property type="match status" value="1"/>
</dbReference>
<dbReference type="CDD" id="cd00093">
    <property type="entry name" value="HTH_XRE"/>
    <property type="match status" value="1"/>
</dbReference>
<feature type="transmembrane region" description="Helical" evidence="2">
    <location>
        <begin position="116"/>
        <end position="134"/>
    </location>
</feature>
<organism evidence="4 5">
    <name type="scientific">Candidatus Olsenella excrementavium</name>
    <dbReference type="NCBI Taxonomy" id="2838709"/>
    <lineage>
        <taxon>Bacteria</taxon>
        <taxon>Bacillati</taxon>
        <taxon>Actinomycetota</taxon>
        <taxon>Coriobacteriia</taxon>
        <taxon>Coriobacteriales</taxon>
        <taxon>Atopobiaceae</taxon>
        <taxon>Olsenella</taxon>
    </lineage>
</organism>
<dbReference type="InterPro" id="IPR001387">
    <property type="entry name" value="Cro/C1-type_HTH"/>
</dbReference>
<dbReference type="Gene3D" id="1.10.260.40">
    <property type="entry name" value="lambda repressor-like DNA-binding domains"/>
    <property type="match status" value="1"/>
</dbReference>
<dbReference type="InterPro" id="IPR010982">
    <property type="entry name" value="Lambda_DNA-bd_dom_sf"/>
</dbReference>
<reference evidence="4" key="1">
    <citation type="journal article" date="2021" name="PeerJ">
        <title>Extensive microbial diversity within the chicken gut microbiome revealed by metagenomics and culture.</title>
        <authorList>
            <person name="Gilroy R."/>
            <person name="Ravi A."/>
            <person name="Getino M."/>
            <person name="Pursley I."/>
            <person name="Horton D.L."/>
            <person name="Alikhan N.F."/>
            <person name="Baker D."/>
            <person name="Gharbi K."/>
            <person name="Hall N."/>
            <person name="Watson M."/>
            <person name="Adriaenssens E.M."/>
            <person name="Foster-Nyarko E."/>
            <person name="Jarju S."/>
            <person name="Secka A."/>
            <person name="Antonio M."/>
            <person name="Oren A."/>
            <person name="Chaudhuri R.R."/>
            <person name="La Ragione R."/>
            <person name="Hildebrand F."/>
            <person name="Pallen M.J."/>
        </authorList>
    </citation>
    <scope>NUCLEOTIDE SEQUENCE</scope>
    <source>
        <strain evidence="4">ChiHjej10B9-743</strain>
    </source>
</reference>
<dbReference type="SUPFAM" id="SSF47413">
    <property type="entry name" value="lambda repressor-like DNA-binding domains"/>
    <property type="match status" value="1"/>
</dbReference>
<keyword evidence="2" id="KW-1133">Transmembrane helix</keyword>
<feature type="transmembrane region" description="Helical" evidence="2">
    <location>
        <begin position="169"/>
        <end position="189"/>
    </location>
</feature>
<accession>A0A9D1Z9B0</accession>
<dbReference type="Proteomes" id="UP000824133">
    <property type="component" value="Unassembled WGS sequence"/>
</dbReference>
<evidence type="ECO:0000259" key="3">
    <source>
        <dbReference type="PROSITE" id="PS50943"/>
    </source>
</evidence>
<dbReference type="SMART" id="SM00530">
    <property type="entry name" value="HTH_XRE"/>
    <property type="match status" value="1"/>
</dbReference>
<comment type="caution">
    <text evidence="4">The sequence shown here is derived from an EMBL/GenBank/DDBJ whole genome shotgun (WGS) entry which is preliminary data.</text>
</comment>
<keyword evidence="2" id="KW-0812">Transmembrane</keyword>
<evidence type="ECO:0000256" key="2">
    <source>
        <dbReference type="SAM" id="Phobius"/>
    </source>
</evidence>
<dbReference type="EMBL" id="DXCP01000016">
    <property type="protein sequence ID" value="HIY79296.1"/>
    <property type="molecule type" value="Genomic_DNA"/>
</dbReference>
<reference evidence="4" key="2">
    <citation type="submission" date="2021-04" db="EMBL/GenBank/DDBJ databases">
        <authorList>
            <person name="Gilroy R."/>
        </authorList>
    </citation>
    <scope>NUCLEOTIDE SEQUENCE</scope>
    <source>
        <strain evidence="4">ChiHjej10B9-743</strain>
    </source>
</reference>
<name>A0A9D1Z9B0_9ACTN</name>